<dbReference type="Pfam" id="PF01648">
    <property type="entry name" value="ACPS"/>
    <property type="match status" value="1"/>
</dbReference>
<evidence type="ECO:0000313" key="5">
    <source>
        <dbReference type="Proteomes" id="UP001432180"/>
    </source>
</evidence>
<name>A0ABZ0SC86_9GAMM</name>
<protein>
    <submittedName>
        <fullName evidence="4">Holo-(Acyl carrier protein) synthase 2</fullName>
    </submittedName>
</protein>
<organism evidence="4 5">
    <name type="scientific">Thiorhodovibrio winogradskyi</name>
    <dbReference type="NCBI Taxonomy" id="77007"/>
    <lineage>
        <taxon>Bacteria</taxon>
        <taxon>Pseudomonadati</taxon>
        <taxon>Pseudomonadota</taxon>
        <taxon>Gammaproteobacteria</taxon>
        <taxon>Chromatiales</taxon>
        <taxon>Chromatiaceae</taxon>
        <taxon>Thiorhodovibrio</taxon>
    </lineage>
</organism>
<evidence type="ECO:0000256" key="1">
    <source>
        <dbReference type="ARBA" id="ARBA00010990"/>
    </source>
</evidence>
<dbReference type="InterPro" id="IPR050559">
    <property type="entry name" value="P-Pant_transferase_sf"/>
</dbReference>
<dbReference type="RefSeq" id="WP_328984385.1">
    <property type="nucleotide sequence ID" value="NZ_CP121472.1"/>
</dbReference>
<keyword evidence="5" id="KW-1185">Reference proteome</keyword>
<dbReference type="InterPro" id="IPR037143">
    <property type="entry name" value="4-PPantetheinyl_Trfase_dom_sf"/>
</dbReference>
<evidence type="ECO:0000256" key="2">
    <source>
        <dbReference type="ARBA" id="ARBA00022679"/>
    </source>
</evidence>
<dbReference type="InterPro" id="IPR008278">
    <property type="entry name" value="4-PPantetheinyl_Trfase_dom"/>
</dbReference>
<dbReference type="SUPFAM" id="SSF56214">
    <property type="entry name" value="4'-phosphopantetheinyl transferase"/>
    <property type="match status" value="2"/>
</dbReference>
<keyword evidence="2" id="KW-0808">Transferase</keyword>
<dbReference type="PANTHER" id="PTHR12215">
    <property type="entry name" value="PHOSPHOPANTETHEINE TRANSFERASE"/>
    <property type="match status" value="1"/>
</dbReference>
<feature type="domain" description="4'-phosphopantetheinyl transferase" evidence="3">
    <location>
        <begin position="177"/>
        <end position="252"/>
    </location>
</feature>
<dbReference type="EMBL" id="CP121472">
    <property type="protein sequence ID" value="WPL18635.1"/>
    <property type="molecule type" value="Genomic_DNA"/>
</dbReference>
<dbReference type="PANTHER" id="PTHR12215:SF10">
    <property type="entry name" value="L-AMINOADIPATE-SEMIALDEHYDE DEHYDROGENASE-PHOSPHOPANTETHEINYL TRANSFERASE"/>
    <property type="match status" value="1"/>
</dbReference>
<sequence>MMDQAPPLIDWHSDWKSAHLRDLHPKDLHQANALRARGDTALPLPRPGDLHLWRIHADAELPELEARCRATLSAAEFARGQRLRASNLRRRFLLSHYACRRIFGAYLDCEASAIDFAYSATGKPRITAPAAPIGSGVGYGAGSGAWLGDGLGDGTGMEFNLSTTGDLTLLALRWREPLGLDAEILCDRGDTLGIARRMFGDAEAERLRQLQAEERLLAFFTAWTALEARVKRDGRGLPGYRLPDTPDIQVAHARPRADALCAIASRTLPPPSDWITREWIARDWQDS</sequence>
<evidence type="ECO:0000313" key="4">
    <source>
        <dbReference type="EMBL" id="WPL18635.1"/>
    </source>
</evidence>
<dbReference type="Proteomes" id="UP001432180">
    <property type="component" value="Chromosome"/>
</dbReference>
<evidence type="ECO:0000259" key="3">
    <source>
        <dbReference type="Pfam" id="PF01648"/>
    </source>
</evidence>
<accession>A0ABZ0SC86</accession>
<proteinExistence type="inferred from homology"/>
<dbReference type="Gene3D" id="3.90.470.20">
    <property type="entry name" value="4'-phosphopantetheinyl transferase domain"/>
    <property type="match status" value="1"/>
</dbReference>
<reference evidence="4 5" key="1">
    <citation type="journal article" date="2023" name="Microorganisms">
        <title>Thiorhodovibrio frisius and Trv. litoralis spp. nov., Two Novel Members from a Clade of Fastidious Purple Sulfur Bacteria That Exhibit Unique Red-Shifted Light-Harvesting Capabilities.</title>
        <authorList>
            <person name="Methner A."/>
            <person name="Kuzyk S.B."/>
            <person name="Petersen J."/>
            <person name="Bauer S."/>
            <person name="Brinkmann H."/>
            <person name="Sichau K."/>
            <person name="Wanner G."/>
            <person name="Wolf J."/>
            <person name="Neumann-Schaal M."/>
            <person name="Henke P."/>
            <person name="Tank M."/>
            <person name="Sproer C."/>
            <person name="Bunk B."/>
            <person name="Overmann J."/>
        </authorList>
    </citation>
    <scope>NUCLEOTIDE SEQUENCE [LARGE SCALE GENOMIC DNA]</scope>
    <source>
        <strain evidence="4 5">DSM 6702</strain>
    </source>
</reference>
<comment type="similarity">
    <text evidence="1">Belongs to the P-Pant transferase superfamily. Gsp/Sfp/HetI/AcpT family.</text>
</comment>
<gene>
    <name evidence="4" type="ORF">Thiowin_03715</name>
</gene>